<evidence type="ECO:0000256" key="1">
    <source>
        <dbReference type="SAM" id="SignalP"/>
    </source>
</evidence>
<evidence type="ECO:0000313" key="2">
    <source>
        <dbReference type="EMBL" id="OBV39268.1"/>
    </source>
</evidence>
<accession>A0A1A7C4M8</accession>
<evidence type="ECO:0000313" key="3">
    <source>
        <dbReference type="Proteomes" id="UP000092713"/>
    </source>
</evidence>
<keyword evidence="3" id="KW-1185">Reference proteome</keyword>
<dbReference type="PATRIC" id="fig|1747903.4.peg.2850"/>
<keyword evidence="1" id="KW-0732">Signal</keyword>
<feature type="chain" id="PRO_5008355665" description="DUF3298 domain-containing protein" evidence="1">
    <location>
        <begin position="20"/>
        <end position="360"/>
    </location>
</feature>
<protein>
    <recommendedName>
        <fullName evidence="4">DUF3298 domain-containing protein</fullName>
    </recommendedName>
</protein>
<dbReference type="STRING" id="1747903.ASR47_100983"/>
<feature type="signal peptide" evidence="1">
    <location>
        <begin position="1"/>
        <end position="19"/>
    </location>
</feature>
<gene>
    <name evidence="2" type="ORF">ASR47_100983</name>
</gene>
<dbReference type="Proteomes" id="UP000092713">
    <property type="component" value="Unassembled WGS sequence"/>
</dbReference>
<dbReference type="OrthoDB" id="6253132at2"/>
<dbReference type="AlphaFoldDB" id="A0A1A7C4M8"/>
<reference evidence="2 3" key="1">
    <citation type="submission" date="2016-04" db="EMBL/GenBank/DDBJ databases">
        <title>Draft genome sequence of Janthinobacterium psychrotolerans sp. nov., isolated from freshwater sediments in Denmark.</title>
        <authorList>
            <person name="Gong X."/>
            <person name="Skrivergaard S."/>
            <person name="Korsgaard B.S."/>
            <person name="Schreiber L."/>
            <person name="Marshall I.P."/>
            <person name="Finster K."/>
            <person name="Schramm A."/>
        </authorList>
    </citation>
    <scope>NUCLEOTIDE SEQUENCE [LARGE SCALE GENOMIC DNA]</scope>
    <source>
        <strain evidence="2 3">S3-2</strain>
    </source>
</reference>
<sequence length="360" mass="39170">MRRLAVCLLSLSIMPLAMAADASLQGVWQGTLGGADIVACFNQPGSGSDSSGSYYYTRYKAPIMLSKDQGKTAWKETDANNQVTGNWSLNPPQGGNITGSWTHPKTGKSLPVALRLLAAAGGLDHPTCASDAYNTALEAMPPLKTAKPTSFEGRQYRNLSLADAITVELLAPGDGVAKINAQLREVLPQNKAELAGYFKARRQHLGQNGWAAEDEVHADPTYWSARWVTIKFYRWAAGYGSSGISMNYRTWNLKSGQETDVWTWFGTRASQGDDKSELPSRLRQALFKDAVADPECKGDYPGKGRYHLTLKADGVSFREDARGSGCEEDFLLPYDKVAPFLTPQGRAALSDLLPKATPKN</sequence>
<dbReference type="EMBL" id="LOCQ01000054">
    <property type="protein sequence ID" value="OBV39268.1"/>
    <property type="molecule type" value="Genomic_DNA"/>
</dbReference>
<comment type="caution">
    <text evidence="2">The sequence shown here is derived from an EMBL/GenBank/DDBJ whole genome shotgun (WGS) entry which is preliminary data.</text>
</comment>
<name>A0A1A7C4M8_9BURK</name>
<dbReference type="RefSeq" id="WP_150127779.1">
    <property type="nucleotide sequence ID" value="NZ_LOCQ01000054.1"/>
</dbReference>
<proteinExistence type="predicted"/>
<evidence type="ECO:0008006" key="4">
    <source>
        <dbReference type="Google" id="ProtNLM"/>
    </source>
</evidence>
<organism evidence="2 3">
    <name type="scientific">Janthinobacterium psychrotolerans</name>
    <dbReference type="NCBI Taxonomy" id="1747903"/>
    <lineage>
        <taxon>Bacteria</taxon>
        <taxon>Pseudomonadati</taxon>
        <taxon>Pseudomonadota</taxon>
        <taxon>Betaproteobacteria</taxon>
        <taxon>Burkholderiales</taxon>
        <taxon>Oxalobacteraceae</taxon>
        <taxon>Janthinobacterium</taxon>
    </lineage>
</organism>